<name>A0AAD2HDP8_9AGAR</name>
<gene>
    <name evidence="2" type="ORF">MYCIT1_LOCUS19731</name>
    <name evidence="3" type="ORF">MYCIT1_LOCUS35300</name>
</gene>
<dbReference type="Proteomes" id="UP001295794">
    <property type="component" value="Unassembled WGS sequence"/>
</dbReference>
<organism evidence="2 4">
    <name type="scientific">Mycena citricolor</name>
    <dbReference type="NCBI Taxonomy" id="2018698"/>
    <lineage>
        <taxon>Eukaryota</taxon>
        <taxon>Fungi</taxon>
        <taxon>Dikarya</taxon>
        <taxon>Basidiomycota</taxon>
        <taxon>Agaricomycotina</taxon>
        <taxon>Agaricomycetes</taxon>
        <taxon>Agaricomycetidae</taxon>
        <taxon>Agaricales</taxon>
        <taxon>Marasmiineae</taxon>
        <taxon>Mycenaceae</taxon>
        <taxon>Mycena</taxon>
    </lineage>
</organism>
<sequence>FGQKSVHLVAGYSVWLSTLFSFGRVVPLLRIPVGVKRERWTRCPILRGCGKAILAGFRVQLTQSPRSSMRVAARPRPSSTSSGLEPPRPFSTSAFVRSEVVGR</sequence>
<proteinExistence type="predicted"/>
<evidence type="ECO:0000256" key="1">
    <source>
        <dbReference type="SAM" id="MobiDB-lite"/>
    </source>
</evidence>
<feature type="non-terminal residue" evidence="2">
    <location>
        <position position="103"/>
    </location>
</feature>
<dbReference type="AlphaFoldDB" id="A0AAD2HDP8"/>
<evidence type="ECO:0000313" key="2">
    <source>
        <dbReference type="EMBL" id="CAK5273330.1"/>
    </source>
</evidence>
<evidence type="ECO:0000313" key="4">
    <source>
        <dbReference type="Proteomes" id="UP001295794"/>
    </source>
</evidence>
<dbReference type="EMBL" id="CAVNYO010000316">
    <property type="protein sequence ID" value="CAK5273330.1"/>
    <property type="molecule type" value="Genomic_DNA"/>
</dbReference>
<accession>A0AAD2HDP8</accession>
<keyword evidence="4" id="KW-1185">Reference proteome</keyword>
<evidence type="ECO:0000313" key="3">
    <source>
        <dbReference type="EMBL" id="CAK5283060.1"/>
    </source>
</evidence>
<protein>
    <submittedName>
        <fullName evidence="2">Uncharacterized protein</fullName>
    </submittedName>
</protein>
<feature type="region of interest" description="Disordered" evidence="1">
    <location>
        <begin position="65"/>
        <end position="91"/>
    </location>
</feature>
<reference evidence="2" key="1">
    <citation type="submission" date="2023-11" db="EMBL/GenBank/DDBJ databases">
        <authorList>
            <person name="De Vega J J."/>
            <person name="De Vega J J."/>
        </authorList>
    </citation>
    <scope>NUCLEOTIDE SEQUENCE</scope>
</reference>
<dbReference type="EMBL" id="CAVNYO010000465">
    <property type="protein sequence ID" value="CAK5283060.1"/>
    <property type="molecule type" value="Genomic_DNA"/>
</dbReference>
<comment type="caution">
    <text evidence="2">The sequence shown here is derived from an EMBL/GenBank/DDBJ whole genome shotgun (WGS) entry which is preliminary data.</text>
</comment>